<evidence type="ECO:0000256" key="1">
    <source>
        <dbReference type="ARBA" id="ARBA00004308"/>
    </source>
</evidence>
<organism evidence="10 11">
    <name type="scientific">Lithospermum erythrorhizon</name>
    <name type="common">Purple gromwell</name>
    <name type="synonym">Lithospermum officinale var. erythrorhizon</name>
    <dbReference type="NCBI Taxonomy" id="34254"/>
    <lineage>
        <taxon>Eukaryota</taxon>
        <taxon>Viridiplantae</taxon>
        <taxon>Streptophyta</taxon>
        <taxon>Embryophyta</taxon>
        <taxon>Tracheophyta</taxon>
        <taxon>Spermatophyta</taxon>
        <taxon>Magnoliopsida</taxon>
        <taxon>eudicotyledons</taxon>
        <taxon>Gunneridae</taxon>
        <taxon>Pentapetalae</taxon>
        <taxon>asterids</taxon>
        <taxon>lamiids</taxon>
        <taxon>Boraginales</taxon>
        <taxon>Boraginaceae</taxon>
        <taxon>Boraginoideae</taxon>
        <taxon>Lithospermeae</taxon>
        <taxon>Lithospermum</taxon>
    </lineage>
</organism>
<evidence type="ECO:0000256" key="4">
    <source>
        <dbReference type="ARBA" id="ARBA00022692"/>
    </source>
</evidence>
<dbReference type="GO" id="GO:0003677">
    <property type="term" value="F:DNA binding"/>
    <property type="evidence" value="ECO:0007669"/>
    <property type="project" value="UniProtKB-KW"/>
</dbReference>
<feature type="transmembrane region" description="Helical" evidence="9">
    <location>
        <begin position="75"/>
        <end position="95"/>
    </location>
</feature>
<gene>
    <name evidence="10" type="ORF">LIER_23931</name>
</gene>
<protein>
    <submittedName>
        <fullName evidence="10">DNA-binding transcription factor</fullName>
    </submittedName>
</protein>
<keyword evidence="4 9" id="KW-0812">Transmembrane</keyword>
<dbReference type="EMBL" id="BAABME010006850">
    <property type="protein sequence ID" value="GAA0169443.1"/>
    <property type="molecule type" value="Genomic_DNA"/>
</dbReference>
<feature type="binding site" evidence="8">
    <location>
        <position position="132"/>
    </location>
    <ligand>
        <name>UDP-alpha-D-glucose</name>
        <dbReference type="ChEBI" id="CHEBI:58885"/>
    </ligand>
</feature>
<name>A0AAV3R3G4_LITER</name>
<evidence type="ECO:0000256" key="2">
    <source>
        <dbReference type="ARBA" id="ARBA00022676"/>
    </source>
</evidence>
<comment type="caution">
    <text evidence="10">The sequence shown here is derived from an EMBL/GenBank/DDBJ whole genome shotgun (WGS) entry which is preliminary data.</text>
</comment>
<sequence>MVPENDIAVYGYGSVAWKDRMEEWKKRQNDQLQVIKHQGGGDDGDNEDSDLLMMDERRQPLSRKVPISSSKINPYRILIILGLAILALLFHYRILHPRETYLDRLSFRYERKGKPSELADVDIFVSTVDPMKEPQLITANTVLSILAVDYPVDKVSCYVSDDDAAMLTFESLSETTEFARKWVPFCKNYNIEPRAPQWYFSQKIDYLKNKVHPAFVGERRAMKREYEEFKIRINALVATAEKVPEAG</sequence>
<evidence type="ECO:0000256" key="8">
    <source>
        <dbReference type="PIRSR" id="PIRSR605150-2"/>
    </source>
</evidence>
<evidence type="ECO:0000256" key="5">
    <source>
        <dbReference type="ARBA" id="ARBA00022989"/>
    </source>
</evidence>
<keyword evidence="6 9" id="KW-0472">Membrane</keyword>
<keyword evidence="7" id="KW-0961">Cell wall biogenesis/degradation</keyword>
<evidence type="ECO:0000256" key="3">
    <source>
        <dbReference type="ARBA" id="ARBA00022679"/>
    </source>
</evidence>
<keyword evidence="11" id="KW-1185">Reference proteome</keyword>
<dbReference type="GO" id="GO:0030244">
    <property type="term" value="P:cellulose biosynthetic process"/>
    <property type="evidence" value="ECO:0007669"/>
    <property type="project" value="InterPro"/>
</dbReference>
<evidence type="ECO:0000313" key="10">
    <source>
        <dbReference type="EMBL" id="GAA0169443.1"/>
    </source>
</evidence>
<dbReference type="Pfam" id="PF03552">
    <property type="entry name" value="Cellulose_synt"/>
    <property type="match status" value="1"/>
</dbReference>
<dbReference type="GO" id="GO:0016020">
    <property type="term" value="C:membrane"/>
    <property type="evidence" value="ECO:0007669"/>
    <property type="project" value="InterPro"/>
</dbReference>
<proteinExistence type="predicted"/>
<keyword evidence="5 9" id="KW-1133">Transmembrane helix</keyword>
<dbReference type="InterPro" id="IPR005150">
    <property type="entry name" value="Cellulose_synth"/>
</dbReference>
<feature type="binding site" evidence="8">
    <location>
        <position position="133"/>
    </location>
    <ligand>
        <name>UDP-alpha-D-glucose</name>
        <dbReference type="ChEBI" id="CHEBI:58885"/>
    </ligand>
</feature>
<evidence type="ECO:0000313" key="11">
    <source>
        <dbReference type="Proteomes" id="UP001454036"/>
    </source>
</evidence>
<accession>A0AAV3R3G4</accession>
<dbReference type="GO" id="GO:0016760">
    <property type="term" value="F:cellulose synthase (UDP-forming) activity"/>
    <property type="evidence" value="ECO:0007669"/>
    <property type="project" value="InterPro"/>
</dbReference>
<dbReference type="GO" id="GO:0071555">
    <property type="term" value="P:cell wall organization"/>
    <property type="evidence" value="ECO:0007669"/>
    <property type="project" value="UniProtKB-KW"/>
</dbReference>
<feature type="binding site" evidence="8">
    <location>
        <position position="162"/>
    </location>
    <ligand>
        <name>UDP-alpha-D-glucose</name>
        <dbReference type="ChEBI" id="CHEBI:58885"/>
    </ligand>
</feature>
<evidence type="ECO:0000256" key="6">
    <source>
        <dbReference type="ARBA" id="ARBA00023136"/>
    </source>
</evidence>
<evidence type="ECO:0000256" key="7">
    <source>
        <dbReference type="ARBA" id="ARBA00023316"/>
    </source>
</evidence>
<feature type="binding site" evidence="8">
    <location>
        <position position="126"/>
    </location>
    <ligand>
        <name>UDP-alpha-D-glucose</name>
        <dbReference type="ChEBI" id="CHEBI:58885"/>
    </ligand>
</feature>
<dbReference type="Proteomes" id="UP001454036">
    <property type="component" value="Unassembled WGS sequence"/>
</dbReference>
<keyword evidence="10" id="KW-0238">DNA-binding</keyword>
<dbReference type="AlphaFoldDB" id="A0AAV3R3G4"/>
<reference evidence="10 11" key="1">
    <citation type="submission" date="2024-01" db="EMBL/GenBank/DDBJ databases">
        <title>The complete chloroplast genome sequence of Lithospermum erythrorhizon: insights into the phylogenetic relationship among Boraginaceae species and the maternal lineages of purple gromwells.</title>
        <authorList>
            <person name="Okada T."/>
            <person name="Watanabe K."/>
        </authorList>
    </citation>
    <scope>NUCLEOTIDE SEQUENCE [LARGE SCALE GENOMIC DNA]</scope>
</reference>
<dbReference type="PANTHER" id="PTHR13301">
    <property type="entry name" value="X-BOX TRANSCRIPTION FACTOR-RELATED"/>
    <property type="match status" value="1"/>
</dbReference>
<evidence type="ECO:0000256" key="9">
    <source>
        <dbReference type="SAM" id="Phobius"/>
    </source>
</evidence>
<keyword evidence="2" id="KW-0328">Glycosyltransferase</keyword>
<comment type="subcellular location">
    <subcellularLocation>
        <location evidence="1">Endomembrane system</location>
    </subcellularLocation>
</comment>
<dbReference type="GO" id="GO:0012505">
    <property type="term" value="C:endomembrane system"/>
    <property type="evidence" value="ECO:0007669"/>
    <property type="project" value="UniProtKB-SubCell"/>
</dbReference>
<keyword evidence="3" id="KW-0808">Transferase</keyword>